<gene>
    <name evidence="2" type="ORF">LQ50_15795</name>
</gene>
<sequence length="291" mass="32612">MSLQGCIDEIIHKSTATYGVSIKHLETSEVAIVNGDKIFQQASVFKIPILVTLLKQVESNHLRLDTRVKIKKGDYVPGSGILQELDYGADVSVKDLALLMIIVSDNLATDKLLQMVGLDNVQQHMEMLGLKHTTIKHSCYDLLRLSVGLDERSHYDEVLTNLKNGEFDRKSVVFERTKKCSVSTANEMNLLLEKLLNYDLLNETNTNMMLDILLKQRIQNRLPLLLPEGTKIAHKTGSLDHYLNDCGIVFLPNDKGTYIISVFSSDHHSTEGGDQEIGEISKAAYDYFMGS</sequence>
<dbReference type="RefSeq" id="WP_034630714.1">
    <property type="nucleotide sequence ID" value="NZ_JRJU01000020.1"/>
</dbReference>
<dbReference type="GO" id="GO:0046677">
    <property type="term" value="P:response to antibiotic"/>
    <property type="evidence" value="ECO:0007669"/>
    <property type="project" value="InterPro"/>
</dbReference>
<accession>A0A0B0IEU8</accession>
<dbReference type="Gene3D" id="3.40.710.10">
    <property type="entry name" value="DD-peptidase/beta-lactamase superfamily"/>
    <property type="match status" value="1"/>
</dbReference>
<dbReference type="PANTHER" id="PTHR35333">
    <property type="entry name" value="BETA-LACTAMASE"/>
    <property type="match status" value="1"/>
</dbReference>
<organism evidence="2 3">
    <name type="scientific">Halalkalibacter okhensis</name>
    <dbReference type="NCBI Taxonomy" id="333138"/>
    <lineage>
        <taxon>Bacteria</taxon>
        <taxon>Bacillati</taxon>
        <taxon>Bacillota</taxon>
        <taxon>Bacilli</taxon>
        <taxon>Bacillales</taxon>
        <taxon>Bacillaceae</taxon>
        <taxon>Halalkalibacter</taxon>
    </lineage>
</organism>
<dbReference type="Proteomes" id="UP000030832">
    <property type="component" value="Unassembled WGS sequence"/>
</dbReference>
<reference evidence="2 3" key="1">
    <citation type="submission" date="2014-09" db="EMBL/GenBank/DDBJ databases">
        <title>Genome sequencing and annotation of Bacillus Okhensis strain Kh10-101T.</title>
        <authorList>
            <person name="Prakash J.S."/>
        </authorList>
    </citation>
    <scope>NUCLEOTIDE SEQUENCE [LARGE SCALE GENOMIC DNA]</scope>
    <source>
        <strain evidence="3">Kh10-101T</strain>
    </source>
</reference>
<proteinExistence type="predicted"/>
<dbReference type="PANTHER" id="PTHR35333:SF3">
    <property type="entry name" value="BETA-LACTAMASE-TYPE TRANSPEPTIDASE FOLD CONTAINING PROTEIN"/>
    <property type="match status" value="1"/>
</dbReference>
<dbReference type="STRING" id="333138.LQ50_15795"/>
<dbReference type="OrthoDB" id="9775096at2"/>
<comment type="caution">
    <text evidence="2">The sequence shown here is derived from an EMBL/GenBank/DDBJ whole genome shotgun (WGS) entry which is preliminary data.</text>
</comment>
<evidence type="ECO:0000313" key="3">
    <source>
        <dbReference type="Proteomes" id="UP000030832"/>
    </source>
</evidence>
<dbReference type="InterPro" id="IPR045155">
    <property type="entry name" value="Beta-lactam_cat"/>
</dbReference>
<dbReference type="eggNOG" id="COG2367">
    <property type="taxonomic scope" value="Bacteria"/>
</dbReference>
<dbReference type="EMBL" id="JRJU01000020">
    <property type="protein sequence ID" value="KHF39352.1"/>
    <property type="molecule type" value="Genomic_DNA"/>
</dbReference>
<dbReference type="Pfam" id="PF13354">
    <property type="entry name" value="Beta-lactamase2"/>
    <property type="match status" value="1"/>
</dbReference>
<dbReference type="InterPro" id="IPR000871">
    <property type="entry name" value="Beta-lactam_class-A"/>
</dbReference>
<protein>
    <recommendedName>
        <fullName evidence="1">Beta-lactamase class A catalytic domain-containing protein</fullName>
    </recommendedName>
</protein>
<name>A0A0B0IEU8_9BACI</name>
<dbReference type="InterPro" id="IPR012338">
    <property type="entry name" value="Beta-lactam/transpept-like"/>
</dbReference>
<feature type="domain" description="Beta-lactamase class A catalytic" evidence="1">
    <location>
        <begin position="19"/>
        <end position="263"/>
    </location>
</feature>
<dbReference type="AlphaFoldDB" id="A0A0B0IEU8"/>
<evidence type="ECO:0000259" key="1">
    <source>
        <dbReference type="Pfam" id="PF13354"/>
    </source>
</evidence>
<evidence type="ECO:0000313" key="2">
    <source>
        <dbReference type="EMBL" id="KHF39352.1"/>
    </source>
</evidence>
<dbReference type="GO" id="GO:0008800">
    <property type="term" value="F:beta-lactamase activity"/>
    <property type="evidence" value="ECO:0007669"/>
    <property type="project" value="InterPro"/>
</dbReference>
<dbReference type="SUPFAM" id="SSF56601">
    <property type="entry name" value="beta-lactamase/transpeptidase-like"/>
    <property type="match status" value="1"/>
</dbReference>
<dbReference type="GO" id="GO:0030655">
    <property type="term" value="P:beta-lactam antibiotic catabolic process"/>
    <property type="evidence" value="ECO:0007669"/>
    <property type="project" value="InterPro"/>
</dbReference>
<keyword evidence="3" id="KW-1185">Reference proteome</keyword>